<dbReference type="Gene3D" id="3.40.30.10">
    <property type="entry name" value="Glutaredoxin"/>
    <property type="match status" value="1"/>
</dbReference>
<proteinExistence type="predicted"/>
<dbReference type="EMBL" id="PKUS01000013">
    <property type="protein sequence ID" value="PLW68558.1"/>
    <property type="molecule type" value="Genomic_DNA"/>
</dbReference>
<dbReference type="GO" id="GO:0016853">
    <property type="term" value="F:isomerase activity"/>
    <property type="evidence" value="ECO:0007669"/>
    <property type="project" value="UniProtKB-KW"/>
</dbReference>
<feature type="non-terminal residue" evidence="1">
    <location>
        <position position="208"/>
    </location>
</feature>
<dbReference type="SUPFAM" id="SSF52833">
    <property type="entry name" value="Thioredoxin-like"/>
    <property type="match status" value="1"/>
</dbReference>
<evidence type="ECO:0000313" key="1">
    <source>
        <dbReference type="EMBL" id="PLW68558.1"/>
    </source>
</evidence>
<keyword evidence="1" id="KW-0413">Isomerase</keyword>
<accession>A0A2N5X252</accession>
<protein>
    <submittedName>
        <fullName evidence="1">2-hydroxychromene-2-carboxylate isomerase</fullName>
    </submittedName>
</protein>
<dbReference type="Proteomes" id="UP000235005">
    <property type="component" value="Unassembled WGS sequence"/>
</dbReference>
<gene>
    <name evidence="1" type="ORF">C0039_12360</name>
</gene>
<sequence>MTKQFKEQGGAATMDPSRLKRWLTSRVMTRLVDPARLARRRAEAEKARVREQRPHRVEYFHQVEDGYSHLAAQLLPRLQERYDIVLDCHLVAGPVGKNVPEPEMLLPLSRDDAFHIAPEYGLSFPRHPQAPNADLLEQATGILAAQDTRAFTAVAADVGHALWSEDSAALALLAAEHGAASAAQAAQRITAGNARRAALKHYSGAMFY</sequence>
<keyword evidence="2" id="KW-1185">Reference proteome</keyword>
<reference evidence="1 2" key="1">
    <citation type="submission" date="2018-01" db="EMBL/GenBank/DDBJ databases">
        <title>The draft genome sequence of Halioglobus lutimaris HF004.</title>
        <authorList>
            <person name="Du Z.-J."/>
            <person name="Shi M.-J."/>
        </authorList>
    </citation>
    <scope>NUCLEOTIDE SEQUENCE [LARGE SCALE GENOMIC DNA]</scope>
    <source>
        <strain evidence="1 2">HF004</strain>
    </source>
</reference>
<dbReference type="InterPro" id="IPR036249">
    <property type="entry name" value="Thioredoxin-like_sf"/>
</dbReference>
<name>A0A2N5X252_9GAMM</name>
<dbReference type="AlphaFoldDB" id="A0A2N5X252"/>
<organism evidence="1 2">
    <name type="scientific">Pseudohalioglobus lutimaris</name>
    <dbReference type="NCBI Taxonomy" id="1737061"/>
    <lineage>
        <taxon>Bacteria</taxon>
        <taxon>Pseudomonadati</taxon>
        <taxon>Pseudomonadota</taxon>
        <taxon>Gammaproteobacteria</taxon>
        <taxon>Cellvibrionales</taxon>
        <taxon>Halieaceae</taxon>
        <taxon>Pseudohalioglobus</taxon>
    </lineage>
</organism>
<comment type="caution">
    <text evidence="1">The sequence shown here is derived from an EMBL/GenBank/DDBJ whole genome shotgun (WGS) entry which is preliminary data.</text>
</comment>
<evidence type="ECO:0000313" key="2">
    <source>
        <dbReference type="Proteomes" id="UP000235005"/>
    </source>
</evidence>